<accession>A0A7J8BYL8</accession>
<feature type="region of interest" description="Disordered" evidence="1">
    <location>
        <begin position="33"/>
        <end position="100"/>
    </location>
</feature>
<sequence length="192" mass="20742">MDCSPRGGVPSRDAESCLCFTHGTWADITRDVSPSPRGRWSREKGVGTKAVEGEGGPESRHWGFARRRLTPSGTARQVAKGGGAPPFRGFAGRGRRDGSCSWKHPASCSFLRYVPSSLGLHLPLVCLETQYEIKVEGGMVEEGAPSPYDTHTHTRTEMCGCTCVRVLSKQPDGVGTTPRDPRRGPCSLAQFP</sequence>
<keyword evidence="3" id="KW-1185">Reference proteome</keyword>
<protein>
    <submittedName>
        <fullName evidence="2">Uncharacterized protein</fullName>
    </submittedName>
</protein>
<dbReference type="InParanoid" id="A0A7J8BYL8"/>
<dbReference type="Proteomes" id="UP000550707">
    <property type="component" value="Unassembled WGS sequence"/>
</dbReference>
<proteinExistence type="predicted"/>
<name>A0A7J8BYL8_MOLMO</name>
<gene>
    <name evidence="2" type="ORF">HJG59_010091</name>
</gene>
<evidence type="ECO:0000313" key="3">
    <source>
        <dbReference type="Proteomes" id="UP000550707"/>
    </source>
</evidence>
<reference evidence="2 3" key="1">
    <citation type="journal article" date="2020" name="Nature">
        <title>Six reference-quality genomes reveal evolution of bat adaptations.</title>
        <authorList>
            <person name="Jebb D."/>
            <person name="Huang Z."/>
            <person name="Pippel M."/>
            <person name="Hughes G.M."/>
            <person name="Lavrichenko K."/>
            <person name="Devanna P."/>
            <person name="Winkler S."/>
            <person name="Jermiin L.S."/>
            <person name="Skirmuntt E.C."/>
            <person name="Katzourakis A."/>
            <person name="Burkitt-Gray L."/>
            <person name="Ray D.A."/>
            <person name="Sullivan K.A.M."/>
            <person name="Roscito J.G."/>
            <person name="Kirilenko B.M."/>
            <person name="Davalos L.M."/>
            <person name="Corthals A.P."/>
            <person name="Power M.L."/>
            <person name="Jones G."/>
            <person name="Ransome R.D."/>
            <person name="Dechmann D.K.N."/>
            <person name="Locatelli A.G."/>
            <person name="Puechmaille S.J."/>
            <person name="Fedrigo O."/>
            <person name="Jarvis E.D."/>
            <person name="Hiller M."/>
            <person name="Vernes S.C."/>
            <person name="Myers E.W."/>
            <person name="Teeling E.C."/>
        </authorList>
    </citation>
    <scope>NUCLEOTIDE SEQUENCE [LARGE SCALE GENOMIC DNA]</scope>
    <source>
        <strain evidence="2">MMolMol1</strain>
        <tissue evidence="2">Muscle</tissue>
    </source>
</reference>
<organism evidence="2 3">
    <name type="scientific">Molossus molossus</name>
    <name type="common">Pallas' mastiff bat</name>
    <name type="synonym">Vespertilio molossus</name>
    <dbReference type="NCBI Taxonomy" id="27622"/>
    <lineage>
        <taxon>Eukaryota</taxon>
        <taxon>Metazoa</taxon>
        <taxon>Chordata</taxon>
        <taxon>Craniata</taxon>
        <taxon>Vertebrata</taxon>
        <taxon>Euteleostomi</taxon>
        <taxon>Mammalia</taxon>
        <taxon>Eutheria</taxon>
        <taxon>Laurasiatheria</taxon>
        <taxon>Chiroptera</taxon>
        <taxon>Yangochiroptera</taxon>
        <taxon>Molossidae</taxon>
        <taxon>Molossus</taxon>
    </lineage>
</organism>
<evidence type="ECO:0000313" key="2">
    <source>
        <dbReference type="EMBL" id="KAF6403695.1"/>
    </source>
</evidence>
<dbReference type="EMBL" id="JACASF010000022">
    <property type="protein sequence ID" value="KAF6403695.1"/>
    <property type="molecule type" value="Genomic_DNA"/>
</dbReference>
<feature type="region of interest" description="Disordered" evidence="1">
    <location>
        <begin position="171"/>
        <end position="192"/>
    </location>
</feature>
<comment type="caution">
    <text evidence="2">The sequence shown here is derived from an EMBL/GenBank/DDBJ whole genome shotgun (WGS) entry which is preliminary data.</text>
</comment>
<evidence type="ECO:0000256" key="1">
    <source>
        <dbReference type="SAM" id="MobiDB-lite"/>
    </source>
</evidence>
<dbReference type="AlphaFoldDB" id="A0A7J8BYL8"/>